<dbReference type="InterPro" id="IPR029058">
    <property type="entry name" value="AB_hydrolase_fold"/>
</dbReference>
<dbReference type="PANTHER" id="PTHR48081">
    <property type="entry name" value="AB HYDROLASE SUPERFAMILY PROTEIN C4A8.06C"/>
    <property type="match status" value="1"/>
</dbReference>
<dbReference type="RefSeq" id="WP_156015802.1">
    <property type="nucleotide sequence ID" value="NZ_CP045484.1"/>
</dbReference>
<dbReference type="SUPFAM" id="SSF53474">
    <property type="entry name" value="alpha/beta-Hydrolases"/>
    <property type="match status" value="1"/>
</dbReference>
<evidence type="ECO:0000256" key="1">
    <source>
        <dbReference type="ARBA" id="ARBA00022801"/>
    </source>
</evidence>
<dbReference type="GO" id="GO:0016787">
    <property type="term" value="F:hydrolase activity"/>
    <property type="evidence" value="ECO:0007669"/>
    <property type="project" value="UniProtKB-KW"/>
</dbReference>
<keyword evidence="4" id="KW-1185">Reference proteome</keyword>
<dbReference type="OrthoDB" id="33195at2157"/>
<evidence type="ECO:0000259" key="2">
    <source>
        <dbReference type="Pfam" id="PF07859"/>
    </source>
</evidence>
<dbReference type="GeneID" id="42802536"/>
<dbReference type="InterPro" id="IPR050300">
    <property type="entry name" value="GDXG_lipolytic_enzyme"/>
</dbReference>
<dbReference type="Gene3D" id="3.40.50.1820">
    <property type="entry name" value="alpha/beta hydrolase"/>
    <property type="match status" value="1"/>
</dbReference>
<gene>
    <name evidence="3" type="ORF">D1869_14775</name>
</gene>
<proteinExistence type="predicted"/>
<dbReference type="EMBL" id="CP045484">
    <property type="protein sequence ID" value="QGR18310.1"/>
    <property type="molecule type" value="Genomic_DNA"/>
</dbReference>
<dbReference type="InterPro" id="IPR013094">
    <property type="entry name" value="AB_hydrolase_3"/>
</dbReference>
<evidence type="ECO:0000313" key="4">
    <source>
        <dbReference type="Proteomes" id="UP000427373"/>
    </source>
</evidence>
<dbReference type="Proteomes" id="UP000427373">
    <property type="component" value="Chromosome"/>
</dbReference>
<reference evidence="3 4" key="1">
    <citation type="submission" date="2019-10" db="EMBL/GenBank/DDBJ databases">
        <title>Genome Sequences from Six Type Strain Members of the Archaeal Family Sulfolobaceae: Acidianus ambivalens, Acidianus infernus, Metallosphaera prunae, Stygiolobus azoricus, Sulfolobus metallicus, and Sulfurisphaera ohwakuensis.</title>
        <authorList>
            <person name="Counts J.A."/>
            <person name="Kelly R.M."/>
        </authorList>
    </citation>
    <scope>NUCLEOTIDE SEQUENCE [LARGE SCALE GENOMIC DNA]</scope>
    <source>
        <strain evidence="3 4">TA-1</strain>
    </source>
</reference>
<evidence type="ECO:0000313" key="3">
    <source>
        <dbReference type="EMBL" id="QGR18310.1"/>
    </source>
</evidence>
<dbReference type="AlphaFoldDB" id="A0A650CKE3"/>
<dbReference type="Pfam" id="PF07859">
    <property type="entry name" value="Abhydrolase_3"/>
    <property type="match status" value="1"/>
</dbReference>
<protein>
    <submittedName>
        <fullName evidence="3">Alpha/beta hydrolase fold domain-containing protein</fullName>
    </submittedName>
</protein>
<dbReference type="FunFam" id="3.40.50.1820:FF:000089">
    <property type="entry name" value="Alpha/beta hydrolase"/>
    <property type="match status" value="1"/>
</dbReference>
<organism evidence="3 4">
    <name type="scientific">Sulfurisphaera ohwakuensis</name>
    <dbReference type="NCBI Taxonomy" id="69656"/>
    <lineage>
        <taxon>Archaea</taxon>
        <taxon>Thermoproteota</taxon>
        <taxon>Thermoprotei</taxon>
        <taxon>Sulfolobales</taxon>
        <taxon>Sulfolobaceae</taxon>
        <taxon>Sulfurisphaera</taxon>
    </lineage>
</organism>
<accession>A0A650CKE3</accession>
<keyword evidence="1 3" id="KW-0378">Hydrolase</keyword>
<name>A0A650CKE3_SULOH</name>
<dbReference type="KEGG" id="soh:D1869_14775"/>
<dbReference type="PANTHER" id="PTHR48081:SF8">
    <property type="entry name" value="ALPHA_BETA HYDROLASE FOLD-3 DOMAIN-CONTAINING PROTEIN-RELATED"/>
    <property type="match status" value="1"/>
</dbReference>
<feature type="domain" description="Alpha/beta hydrolase fold-3" evidence="2">
    <location>
        <begin position="74"/>
        <end position="277"/>
    </location>
</feature>
<sequence length="304" mass="33957">MMIDPKIKKLLESTIQLPIGKASIEEIRSLFKQFSSLTPREEVGKIEDITIPGSETNIKARVYYPKTQGPYGILVYYHGGGFVLGDVESYDPLCRAITNSCQCVTISVDYRLAPENKFPAAVIDSFDALKWVYNNSERFGGKYGIAVGGDSAGGNLAAVVSILSKKENIKLKYQVLIYPAVSFDSVTKSFYDNGEGYFLTREHIEWFGQQYLRSPEDLLDFRFSPILADLSDLPPALIITAEHDPLRDQGEAYANKLLQSGVQVTSVRFNNVIHGFVSFFPFIEQGRDAIGLIGYVLRKTFYGK</sequence>